<gene>
    <name evidence="8" type="ORF">ACFSC0_12165</name>
</gene>
<keyword evidence="9" id="KW-1185">Reference proteome</keyword>
<dbReference type="RefSeq" id="WP_377283893.1">
    <property type="nucleotide sequence ID" value="NZ_JBHRSI010000009.1"/>
</dbReference>
<dbReference type="Proteomes" id="UP001597237">
    <property type="component" value="Unassembled WGS sequence"/>
</dbReference>
<evidence type="ECO:0000256" key="6">
    <source>
        <dbReference type="SAM" id="Phobius"/>
    </source>
</evidence>
<evidence type="ECO:0000256" key="5">
    <source>
        <dbReference type="ARBA" id="ARBA00023136"/>
    </source>
</evidence>
<comment type="subcellular location">
    <subcellularLocation>
        <location evidence="1">Cell membrane</location>
        <topology evidence="1">Multi-pass membrane protein</topology>
    </subcellularLocation>
</comment>
<feature type="transmembrane region" description="Helical" evidence="6">
    <location>
        <begin position="118"/>
        <end position="139"/>
    </location>
</feature>
<evidence type="ECO:0000313" key="9">
    <source>
        <dbReference type="Proteomes" id="UP001597237"/>
    </source>
</evidence>
<reference evidence="9" key="1">
    <citation type="journal article" date="2019" name="Int. J. Syst. Evol. Microbiol.">
        <title>The Global Catalogue of Microorganisms (GCM) 10K type strain sequencing project: providing services to taxonomists for standard genome sequencing and annotation.</title>
        <authorList>
            <consortium name="The Broad Institute Genomics Platform"/>
            <consortium name="The Broad Institute Genome Sequencing Center for Infectious Disease"/>
            <person name="Wu L."/>
            <person name="Ma J."/>
        </authorList>
    </citation>
    <scope>NUCLEOTIDE SEQUENCE [LARGE SCALE GENOMIC DNA]</scope>
    <source>
        <strain evidence="9">DFY28</strain>
    </source>
</reference>
<evidence type="ECO:0000256" key="3">
    <source>
        <dbReference type="ARBA" id="ARBA00022692"/>
    </source>
</evidence>
<feature type="transmembrane region" description="Helical" evidence="6">
    <location>
        <begin position="94"/>
        <end position="112"/>
    </location>
</feature>
<evidence type="ECO:0000256" key="4">
    <source>
        <dbReference type="ARBA" id="ARBA00022989"/>
    </source>
</evidence>
<feature type="transmembrane region" description="Helical" evidence="6">
    <location>
        <begin position="294"/>
        <end position="313"/>
    </location>
</feature>
<keyword evidence="3 6" id="KW-0812">Transmembrane</keyword>
<dbReference type="PANTHER" id="PTHR35007">
    <property type="entry name" value="INTEGRAL MEMBRANE PROTEIN-RELATED"/>
    <property type="match status" value="1"/>
</dbReference>
<dbReference type="InterPro" id="IPR018076">
    <property type="entry name" value="T2SS_GspF_dom"/>
</dbReference>
<sequence length="321" mass="34335">MPNFQLDANAVFLVLVFAAVFAAAQAGIGLVRVASVKRKVNKRLVLAERIGGISELVLELRKQRGLSANGEKKGWAWLSDLIVRSGLTYEPRRWALLAVGAGAIAALGAFVATKNLALAAVAPLPVVTLGPIVVLKVVAGKRAKALGFQLPQALDIIVRSLEAGHPVPTAIALVGREMSDPIGTEFGMAADEISYGATLQEAVDRIAERCQHPDVDLFAATVRLQERAGGNLTGLLKLNAHTVRERHKMRLKIKAASSEGRASAMILTSAPFLVAAMLQLISPGFYGDVIHEPFIQIGLAGLGLWMFIGNLVMQRMIDMRI</sequence>
<evidence type="ECO:0000313" key="8">
    <source>
        <dbReference type="EMBL" id="MFD1784154.1"/>
    </source>
</evidence>
<protein>
    <submittedName>
        <fullName evidence="8">Type II secretion system F family protein</fullName>
    </submittedName>
</protein>
<dbReference type="EMBL" id="JBHUEY010000001">
    <property type="protein sequence ID" value="MFD1784154.1"/>
    <property type="molecule type" value="Genomic_DNA"/>
</dbReference>
<name>A0ABW4N1U4_9CAUL</name>
<dbReference type="Gene3D" id="1.20.81.30">
    <property type="entry name" value="Type II secretion system (T2SS), domain F"/>
    <property type="match status" value="1"/>
</dbReference>
<accession>A0ABW4N1U4</accession>
<dbReference type="Pfam" id="PF00482">
    <property type="entry name" value="T2SSF"/>
    <property type="match status" value="1"/>
</dbReference>
<evidence type="ECO:0000259" key="7">
    <source>
        <dbReference type="Pfam" id="PF00482"/>
    </source>
</evidence>
<feature type="transmembrane region" description="Helical" evidence="6">
    <location>
        <begin position="262"/>
        <end position="282"/>
    </location>
</feature>
<proteinExistence type="predicted"/>
<feature type="domain" description="Type II secretion system protein GspF" evidence="7">
    <location>
        <begin position="154"/>
        <end position="278"/>
    </location>
</feature>
<evidence type="ECO:0000256" key="2">
    <source>
        <dbReference type="ARBA" id="ARBA00022475"/>
    </source>
</evidence>
<organism evidence="8 9">
    <name type="scientific">Phenylobacterium terrae</name>
    <dbReference type="NCBI Taxonomy" id="2665495"/>
    <lineage>
        <taxon>Bacteria</taxon>
        <taxon>Pseudomonadati</taxon>
        <taxon>Pseudomonadota</taxon>
        <taxon>Alphaproteobacteria</taxon>
        <taxon>Caulobacterales</taxon>
        <taxon>Caulobacteraceae</taxon>
        <taxon>Phenylobacterium</taxon>
    </lineage>
</organism>
<comment type="caution">
    <text evidence="8">The sequence shown here is derived from an EMBL/GenBank/DDBJ whole genome shotgun (WGS) entry which is preliminary data.</text>
</comment>
<keyword evidence="2" id="KW-1003">Cell membrane</keyword>
<feature type="transmembrane region" description="Helical" evidence="6">
    <location>
        <begin position="12"/>
        <end position="34"/>
    </location>
</feature>
<evidence type="ECO:0000256" key="1">
    <source>
        <dbReference type="ARBA" id="ARBA00004651"/>
    </source>
</evidence>
<dbReference type="InterPro" id="IPR042094">
    <property type="entry name" value="T2SS_GspF_sf"/>
</dbReference>
<keyword evidence="5 6" id="KW-0472">Membrane</keyword>
<keyword evidence="4 6" id="KW-1133">Transmembrane helix</keyword>
<dbReference type="PANTHER" id="PTHR35007:SF1">
    <property type="entry name" value="PILUS ASSEMBLY PROTEIN"/>
    <property type="match status" value="1"/>
</dbReference>